<accession>A0A699J018</accession>
<comment type="caution">
    <text evidence="5">The sequence shown here is derived from an EMBL/GenBank/DDBJ whole genome shotgun (WGS) entry which is preliminary data.</text>
</comment>
<protein>
    <recommendedName>
        <fullName evidence="6">Pentatricopeptide repeat-containing protein</fullName>
    </recommendedName>
</protein>
<evidence type="ECO:0000256" key="4">
    <source>
        <dbReference type="SAM" id="MobiDB-lite"/>
    </source>
</evidence>
<dbReference type="InterPro" id="IPR002885">
    <property type="entry name" value="PPR_rpt"/>
</dbReference>
<dbReference type="Pfam" id="PF13041">
    <property type="entry name" value="PPR_2"/>
    <property type="match status" value="1"/>
</dbReference>
<feature type="repeat" description="PPR" evidence="3">
    <location>
        <begin position="26"/>
        <end position="60"/>
    </location>
</feature>
<dbReference type="PROSITE" id="PS51375">
    <property type="entry name" value="PPR"/>
    <property type="match status" value="1"/>
</dbReference>
<dbReference type="InterPro" id="IPR011990">
    <property type="entry name" value="TPR-like_helical_dom_sf"/>
</dbReference>
<comment type="similarity">
    <text evidence="1">Belongs to the PPR family. P subfamily.</text>
</comment>
<evidence type="ECO:0000256" key="2">
    <source>
        <dbReference type="ARBA" id="ARBA00022737"/>
    </source>
</evidence>
<dbReference type="Gene3D" id="1.25.40.10">
    <property type="entry name" value="Tetratricopeptide repeat domain"/>
    <property type="match status" value="1"/>
</dbReference>
<dbReference type="AlphaFoldDB" id="A0A699J018"/>
<gene>
    <name evidence="5" type="ORF">Tci_572625</name>
</gene>
<keyword evidence="2" id="KW-0677">Repeat</keyword>
<evidence type="ECO:0000313" key="5">
    <source>
        <dbReference type="EMBL" id="GFA00653.1"/>
    </source>
</evidence>
<evidence type="ECO:0008006" key="6">
    <source>
        <dbReference type="Google" id="ProtNLM"/>
    </source>
</evidence>
<evidence type="ECO:0000256" key="1">
    <source>
        <dbReference type="ARBA" id="ARBA00007626"/>
    </source>
</evidence>
<dbReference type="PANTHER" id="PTHR47941">
    <property type="entry name" value="PENTATRICOPEPTIDE REPEAT-CONTAINING PROTEIN 3, MITOCHONDRIAL"/>
    <property type="match status" value="1"/>
</dbReference>
<dbReference type="EMBL" id="BKCJ010354669">
    <property type="protein sequence ID" value="GFA00653.1"/>
    <property type="molecule type" value="Genomic_DNA"/>
</dbReference>
<proteinExistence type="inferred from homology"/>
<evidence type="ECO:0000256" key="3">
    <source>
        <dbReference type="PROSITE-ProRule" id="PRU00708"/>
    </source>
</evidence>
<feature type="region of interest" description="Disordered" evidence="4">
    <location>
        <begin position="193"/>
        <end position="220"/>
    </location>
</feature>
<dbReference type="NCBIfam" id="TIGR00756">
    <property type="entry name" value="PPR"/>
    <property type="match status" value="2"/>
</dbReference>
<name>A0A699J018_TANCI</name>
<reference evidence="5" key="1">
    <citation type="journal article" date="2019" name="Sci. Rep.">
        <title>Draft genome of Tanacetum cinerariifolium, the natural source of mosquito coil.</title>
        <authorList>
            <person name="Yamashiro T."/>
            <person name="Shiraishi A."/>
            <person name="Satake H."/>
            <person name="Nakayama K."/>
        </authorList>
    </citation>
    <scope>NUCLEOTIDE SEQUENCE</scope>
</reference>
<sequence>MPNLENKFSDAEDLINEMKEYGCAPDNVTHSTLLNALCKKGCLSEASHVLELMKPNGILPDVWTYNPLNCGLCDEGKVKEVITGPTGRCLGYKPSSKKVHGTHMAAFLSNDQMHSGRHEGGTYKQSGSTVVESGDRRYFSRKEIEEKSPSRSDGIDLKKETYLCKSDWEMLVHGLFSLFRKADQKLYSETESTYPRDTVGSLPAANDSQQQHGDVSYGSC</sequence>
<feature type="compositionally biased region" description="Polar residues" evidence="4">
    <location>
        <begin position="206"/>
        <end position="220"/>
    </location>
</feature>
<organism evidence="5">
    <name type="scientific">Tanacetum cinerariifolium</name>
    <name type="common">Dalmatian daisy</name>
    <name type="synonym">Chrysanthemum cinerariifolium</name>
    <dbReference type="NCBI Taxonomy" id="118510"/>
    <lineage>
        <taxon>Eukaryota</taxon>
        <taxon>Viridiplantae</taxon>
        <taxon>Streptophyta</taxon>
        <taxon>Embryophyta</taxon>
        <taxon>Tracheophyta</taxon>
        <taxon>Spermatophyta</taxon>
        <taxon>Magnoliopsida</taxon>
        <taxon>eudicotyledons</taxon>
        <taxon>Gunneridae</taxon>
        <taxon>Pentapetalae</taxon>
        <taxon>asterids</taxon>
        <taxon>campanulids</taxon>
        <taxon>Asterales</taxon>
        <taxon>Asteraceae</taxon>
        <taxon>Asteroideae</taxon>
        <taxon>Anthemideae</taxon>
        <taxon>Anthemidinae</taxon>
        <taxon>Tanacetum</taxon>
    </lineage>
</organism>